<feature type="compositionally biased region" description="Low complexity" evidence="1">
    <location>
        <begin position="56"/>
        <end position="74"/>
    </location>
</feature>
<dbReference type="InterPro" id="IPR052258">
    <property type="entry name" value="Diverse_Func_Domain-Protein"/>
</dbReference>
<name>A0A9P4TRK2_9PEZI</name>
<feature type="compositionally biased region" description="Low complexity" evidence="1">
    <location>
        <begin position="736"/>
        <end position="752"/>
    </location>
</feature>
<feature type="region of interest" description="Disordered" evidence="1">
    <location>
        <begin position="526"/>
        <end position="567"/>
    </location>
</feature>
<feature type="compositionally biased region" description="Gly residues" evidence="1">
    <location>
        <begin position="257"/>
        <end position="290"/>
    </location>
</feature>
<feature type="region of interest" description="Disordered" evidence="1">
    <location>
        <begin position="658"/>
        <end position="697"/>
    </location>
</feature>
<dbReference type="OrthoDB" id="3946799at2759"/>
<dbReference type="PANTHER" id="PTHR37612">
    <property type="entry name" value="FIBROIN HEAVY CHAIN FIB-H LIKE PROTEIN"/>
    <property type="match status" value="1"/>
</dbReference>
<evidence type="ECO:0000313" key="3">
    <source>
        <dbReference type="EMBL" id="KAF2417112.1"/>
    </source>
</evidence>
<evidence type="ECO:0000256" key="1">
    <source>
        <dbReference type="SAM" id="MobiDB-lite"/>
    </source>
</evidence>
<dbReference type="PANTHER" id="PTHR37612:SF20">
    <property type="entry name" value="PER-HEXAMER REPEAT PROTEIN 5-RELATED"/>
    <property type="match status" value="1"/>
</dbReference>
<feature type="compositionally biased region" description="Low complexity" evidence="1">
    <location>
        <begin position="817"/>
        <end position="830"/>
    </location>
</feature>
<keyword evidence="4" id="KW-1185">Reference proteome</keyword>
<feature type="compositionally biased region" description="Polar residues" evidence="1">
    <location>
        <begin position="89"/>
        <end position="112"/>
    </location>
</feature>
<evidence type="ECO:0000313" key="4">
    <source>
        <dbReference type="Proteomes" id="UP000800235"/>
    </source>
</evidence>
<feature type="compositionally biased region" description="Pro residues" evidence="1">
    <location>
        <begin position="119"/>
        <end position="132"/>
    </location>
</feature>
<feature type="compositionally biased region" description="Pro residues" evidence="1">
    <location>
        <begin position="75"/>
        <end position="85"/>
    </location>
</feature>
<feature type="compositionally biased region" description="Low complexity" evidence="1">
    <location>
        <begin position="291"/>
        <end position="306"/>
    </location>
</feature>
<reference evidence="3" key="1">
    <citation type="journal article" date="2020" name="Stud. Mycol.">
        <title>101 Dothideomycetes genomes: a test case for predicting lifestyles and emergence of pathogens.</title>
        <authorList>
            <person name="Haridas S."/>
            <person name="Albert R."/>
            <person name="Binder M."/>
            <person name="Bloem J."/>
            <person name="Labutti K."/>
            <person name="Salamov A."/>
            <person name="Andreopoulos B."/>
            <person name="Baker S."/>
            <person name="Barry K."/>
            <person name="Bills G."/>
            <person name="Bluhm B."/>
            <person name="Cannon C."/>
            <person name="Castanera R."/>
            <person name="Culley D."/>
            <person name="Daum C."/>
            <person name="Ezra D."/>
            <person name="Gonzalez J."/>
            <person name="Henrissat B."/>
            <person name="Kuo A."/>
            <person name="Liang C."/>
            <person name="Lipzen A."/>
            <person name="Lutzoni F."/>
            <person name="Magnuson J."/>
            <person name="Mondo S."/>
            <person name="Nolan M."/>
            <person name="Ohm R."/>
            <person name="Pangilinan J."/>
            <person name="Park H.-J."/>
            <person name="Ramirez L."/>
            <person name="Alfaro M."/>
            <person name="Sun H."/>
            <person name="Tritt A."/>
            <person name="Yoshinaga Y."/>
            <person name="Zwiers L.-H."/>
            <person name="Turgeon B."/>
            <person name="Goodwin S."/>
            <person name="Spatafora J."/>
            <person name="Crous P."/>
            <person name="Grigoriev I."/>
        </authorList>
    </citation>
    <scope>NUCLEOTIDE SEQUENCE</scope>
    <source>
        <strain evidence="3">CBS 130266</strain>
    </source>
</reference>
<feature type="compositionally biased region" description="Low complexity" evidence="1">
    <location>
        <begin position="356"/>
        <end position="376"/>
    </location>
</feature>
<proteinExistence type="predicted"/>
<protein>
    <submittedName>
        <fullName evidence="3">Uncharacterized protein</fullName>
    </submittedName>
</protein>
<feature type="compositionally biased region" description="Polar residues" evidence="1">
    <location>
        <begin position="805"/>
        <end position="816"/>
    </location>
</feature>
<comment type="caution">
    <text evidence="3">The sequence shown here is derived from an EMBL/GenBank/DDBJ whole genome shotgun (WGS) entry which is preliminary data.</text>
</comment>
<feature type="compositionally biased region" description="Basic and acidic residues" evidence="1">
    <location>
        <begin position="587"/>
        <end position="597"/>
    </location>
</feature>
<sequence>MASNITTFRGRRCTKVRRSDGGVSSSVSTAPASSSSPTLSSAASSVMRNSIATDISTQPSAASSSSSTLADAAAPPTPIPPPPPAESETGIQKLTSVVRSMVSSSATPTVGGQTTTAPVLPPPTPIPPPPPSQSEQGTTPIQTSMKPVVEPASTAQPKSPAPPAPTVEVPFPVAGESTAPPAVQSPGVPAASQVLPAPNAGAPSSQPPVSSRRGGNPQNTLPAAVPVPGQTNAPNVEPNVPAQPGQPDSLAQPNVGAGSGGGVGSGVVNGGGSGNGSGGGNGAANGGGSGAASANGGSSGSASSNGKGNGNGSGSGSGSGTGSGSGSATGAGAGVGSGSGSEAGTGAGGGSGTNSGGEVVPIAAGGPVAARPGVKGTAKLTPLPGFNPTIQPPRPSIVVTTAKNGSPLTFTTTPSPSLKGQSPYATSVNPGAIPDPPRVDDSSHASGDSHSPGQHASGRKVDVGTIGGAVAGVLGVLLIVALVWFCGKRAARRRKRGSLTPLMNRDSGLRTKTSLSDKVSYFLKRKKSADAAPGRQRATTPALERGMREPSQDTTRTRSSRASSAPAATFRERAMATLIGKRAAVSEEVVHEQRQEPPRIPTPTPMTDHRRSISVSSFIQSWSATDDNNNPFRDPETRGPLGLVNADLSRANTVRQQPLGALSPSPLRVQNPFTSPPTSPRAPPPIGPLPNRPLHKRSFSQNRIDPFADSAHEAPHSLTPDEHLRNEAILARTHSFSRSTTSVRLSRSTSQSEAGPATTLRHQISGASTVDSGFVSASPHLGTLQEADKPWQALSTSPRPAPDTNRATPLSTVMSNSSGSSPSLSLSSPGQRSERSSKMSFDFGPDLVLGASPGPTRPGTSMYLSFNDDKRISHISDPFDLDRPEVLGFMGRFGSRDTSLTRSGSGGSNRSKKSAAALKTRESKTTNNGTNWYMNSTTMSDTK</sequence>
<dbReference type="AlphaFoldDB" id="A0A9P4TRK2"/>
<keyword evidence="2" id="KW-1133">Transmembrane helix</keyword>
<organism evidence="3 4">
    <name type="scientific">Tothia fuscella</name>
    <dbReference type="NCBI Taxonomy" id="1048955"/>
    <lineage>
        <taxon>Eukaryota</taxon>
        <taxon>Fungi</taxon>
        <taxon>Dikarya</taxon>
        <taxon>Ascomycota</taxon>
        <taxon>Pezizomycotina</taxon>
        <taxon>Dothideomycetes</taxon>
        <taxon>Pleosporomycetidae</taxon>
        <taxon>Venturiales</taxon>
        <taxon>Cylindrosympodiaceae</taxon>
        <taxon>Tothia</taxon>
    </lineage>
</organism>
<accession>A0A9P4TRK2</accession>
<dbReference type="EMBL" id="MU007145">
    <property type="protein sequence ID" value="KAF2417112.1"/>
    <property type="molecule type" value="Genomic_DNA"/>
</dbReference>
<feature type="compositionally biased region" description="Low complexity" evidence="1">
    <location>
        <begin position="406"/>
        <end position="418"/>
    </location>
</feature>
<feature type="compositionally biased region" description="Polar residues" evidence="1">
    <location>
        <begin position="419"/>
        <end position="429"/>
    </location>
</feature>
<feature type="transmembrane region" description="Helical" evidence="2">
    <location>
        <begin position="466"/>
        <end position="486"/>
    </location>
</feature>
<keyword evidence="2" id="KW-0472">Membrane</keyword>
<feature type="compositionally biased region" description="Low complexity" evidence="1">
    <location>
        <begin position="21"/>
        <end position="45"/>
    </location>
</feature>
<feature type="compositionally biased region" description="Gly residues" evidence="1">
    <location>
        <begin position="307"/>
        <end position="355"/>
    </location>
</feature>
<feature type="compositionally biased region" description="Pro residues" evidence="1">
    <location>
        <begin position="674"/>
        <end position="691"/>
    </location>
</feature>
<keyword evidence="2" id="KW-0812">Transmembrane</keyword>
<evidence type="ECO:0000256" key="2">
    <source>
        <dbReference type="SAM" id="Phobius"/>
    </source>
</evidence>
<feature type="region of interest" description="Disordered" evidence="1">
    <location>
        <begin position="732"/>
        <end position="764"/>
    </location>
</feature>
<feature type="compositionally biased region" description="Polar residues" evidence="1">
    <location>
        <begin position="46"/>
        <end position="55"/>
    </location>
</feature>
<gene>
    <name evidence="3" type="ORF">EJ08DRAFT_666566</name>
</gene>
<dbReference type="Proteomes" id="UP000800235">
    <property type="component" value="Unassembled WGS sequence"/>
</dbReference>
<feature type="region of interest" description="Disordered" evidence="1">
    <location>
        <begin position="1"/>
        <end position="459"/>
    </location>
</feature>
<feature type="region of interest" description="Disordered" evidence="1">
    <location>
        <begin position="587"/>
        <end position="610"/>
    </location>
</feature>
<feature type="region of interest" description="Disordered" evidence="1">
    <location>
        <begin position="784"/>
        <end position="859"/>
    </location>
</feature>
<feature type="region of interest" description="Disordered" evidence="1">
    <location>
        <begin position="896"/>
        <end position="943"/>
    </location>
</feature>
<feature type="compositionally biased region" description="Polar residues" evidence="1">
    <location>
        <begin position="925"/>
        <end position="943"/>
    </location>
</feature>